<feature type="signal peptide" evidence="1">
    <location>
        <begin position="1"/>
        <end position="19"/>
    </location>
</feature>
<protein>
    <recommendedName>
        <fullName evidence="4">Secreted protein</fullName>
    </recommendedName>
</protein>
<organism evidence="2 3">
    <name type="scientific">Allokutzneria multivorans</name>
    <dbReference type="NCBI Taxonomy" id="1142134"/>
    <lineage>
        <taxon>Bacteria</taxon>
        <taxon>Bacillati</taxon>
        <taxon>Actinomycetota</taxon>
        <taxon>Actinomycetes</taxon>
        <taxon>Pseudonocardiales</taxon>
        <taxon>Pseudonocardiaceae</taxon>
        <taxon>Allokutzneria</taxon>
    </lineage>
</organism>
<evidence type="ECO:0000313" key="3">
    <source>
        <dbReference type="Proteomes" id="UP001501747"/>
    </source>
</evidence>
<feature type="chain" id="PRO_5046339995" description="Secreted protein" evidence="1">
    <location>
        <begin position="20"/>
        <end position="104"/>
    </location>
</feature>
<evidence type="ECO:0000313" key="2">
    <source>
        <dbReference type="EMBL" id="GAA4012524.1"/>
    </source>
</evidence>
<dbReference type="Proteomes" id="UP001501747">
    <property type="component" value="Unassembled WGS sequence"/>
</dbReference>
<evidence type="ECO:0000256" key="1">
    <source>
        <dbReference type="SAM" id="SignalP"/>
    </source>
</evidence>
<accession>A0ABP7SJK9</accession>
<comment type="caution">
    <text evidence="2">The sequence shown here is derived from an EMBL/GenBank/DDBJ whole genome shotgun (WGS) entry which is preliminary data.</text>
</comment>
<dbReference type="InterPro" id="IPR045935">
    <property type="entry name" value="DUF6355"/>
</dbReference>
<sequence length="104" mass="11686">MRKNLRAVVVMATTIIATAAVVAPASANLMAEPVRCGYDESTPTGHPERYRDAKYNHCASTRVEIWVDYVSQPDRSFCTSPLPWVYYLGRADQVNNAWYTGRLC</sequence>
<gene>
    <name evidence="2" type="ORF">GCM10022247_38920</name>
</gene>
<dbReference type="EMBL" id="BAABAL010000014">
    <property type="protein sequence ID" value="GAA4012524.1"/>
    <property type="molecule type" value="Genomic_DNA"/>
</dbReference>
<keyword evidence="1" id="KW-0732">Signal</keyword>
<evidence type="ECO:0008006" key="4">
    <source>
        <dbReference type="Google" id="ProtNLM"/>
    </source>
</evidence>
<reference evidence="3" key="1">
    <citation type="journal article" date="2019" name="Int. J. Syst. Evol. Microbiol.">
        <title>The Global Catalogue of Microorganisms (GCM) 10K type strain sequencing project: providing services to taxonomists for standard genome sequencing and annotation.</title>
        <authorList>
            <consortium name="The Broad Institute Genomics Platform"/>
            <consortium name="The Broad Institute Genome Sequencing Center for Infectious Disease"/>
            <person name="Wu L."/>
            <person name="Ma J."/>
        </authorList>
    </citation>
    <scope>NUCLEOTIDE SEQUENCE [LARGE SCALE GENOMIC DNA]</scope>
    <source>
        <strain evidence="3">JCM 17342</strain>
    </source>
</reference>
<keyword evidence="3" id="KW-1185">Reference proteome</keyword>
<name>A0ABP7SJK9_9PSEU</name>
<dbReference type="Pfam" id="PF19882">
    <property type="entry name" value="DUF6355"/>
    <property type="match status" value="1"/>
</dbReference>
<dbReference type="RefSeq" id="WP_344876739.1">
    <property type="nucleotide sequence ID" value="NZ_BAABAL010000014.1"/>
</dbReference>
<proteinExistence type="predicted"/>